<dbReference type="Gene3D" id="3.40.190.150">
    <property type="entry name" value="Bordetella uptake gene, domain 1"/>
    <property type="match status" value="1"/>
</dbReference>
<accession>A0A9X2X844</accession>
<dbReference type="AlphaFoldDB" id="A0A9X2X844"/>
<dbReference type="Proteomes" id="UP001149009">
    <property type="component" value="Unassembled WGS sequence"/>
</dbReference>
<sequence length="322" mass="33572">MKRLVAALTALFTSALSAPVATAQEQQPYPVDTVTVVVPYSAGGTGDTVGRLVADELSKRFTADFIVENVGGASGTIGAERVARAAPDGSTLLLAGNAIITTAPHLAPVGFDPLKDLVAIANVSEAPRMLVASKSLPVSNFEEFVAYAKEHPGELNFGSVGVGSTGHIATVDMLANIGIEANHIPYSGASQVVQAVLSGDVQFMLDAAAIPQARQGAVTPLAVPGDKRFEDFPDVPTLAEAGYPSIRGTGLQMIMGPAGMPEELIALLESALEDASKTAEFTELLVRSGVTPRFLGGSDLQADLEAEYHNYDELLRKMGLKQ</sequence>
<proteinExistence type="inferred from homology"/>
<dbReference type="PIRSF" id="PIRSF017082">
    <property type="entry name" value="YflP"/>
    <property type="match status" value="1"/>
</dbReference>
<reference evidence="3" key="1">
    <citation type="submission" date="2022-08" db="EMBL/GenBank/DDBJ databases">
        <title>Chelativorans sichuanense sp. nov., a paraffin oil-degrading bacterium isolated from a mixture of oil-based drill cuttings and paddy soil.</title>
        <authorList>
            <person name="Yu J."/>
            <person name="Liu H."/>
            <person name="Chen Q."/>
        </authorList>
    </citation>
    <scope>NUCLEOTIDE SEQUENCE</scope>
    <source>
        <strain evidence="3">SCAU 2101</strain>
    </source>
</reference>
<dbReference type="PANTHER" id="PTHR42928">
    <property type="entry name" value="TRICARBOXYLATE-BINDING PROTEIN"/>
    <property type="match status" value="1"/>
</dbReference>
<keyword evidence="4" id="KW-1185">Reference proteome</keyword>
<dbReference type="Pfam" id="PF03401">
    <property type="entry name" value="TctC"/>
    <property type="match status" value="1"/>
</dbReference>
<feature type="chain" id="PRO_5040880826" evidence="2">
    <location>
        <begin position="24"/>
        <end position="322"/>
    </location>
</feature>
<dbReference type="InterPro" id="IPR042100">
    <property type="entry name" value="Bug_dom1"/>
</dbReference>
<dbReference type="CDD" id="cd07012">
    <property type="entry name" value="PBP2_Bug_TTT"/>
    <property type="match status" value="1"/>
</dbReference>
<evidence type="ECO:0000256" key="1">
    <source>
        <dbReference type="ARBA" id="ARBA00006987"/>
    </source>
</evidence>
<keyword evidence="2" id="KW-0732">Signal</keyword>
<dbReference type="InterPro" id="IPR005064">
    <property type="entry name" value="BUG"/>
</dbReference>
<dbReference type="PANTHER" id="PTHR42928:SF5">
    <property type="entry name" value="BLR1237 PROTEIN"/>
    <property type="match status" value="1"/>
</dbReference>
<gene>
    <name evidence="3" type="ORF">NYR54_06255</name>
</gene>
<feature type="signal peptide" evidence="2">
    <location>
        <begin position="1"/>
        <end position="23"/>
    </location>
</feature>
<comment type="similarity">
    <text evidence="1">Belongs to the UPF0065 (bug) family.</text>
</comment>
<organism evidence="3 4">
    <name type="scientific">Chelativorans petroleitrophicus</name>
    <dbReference type="NCBI Taxonomy" id="2975484"/>
    <lineage>
        <taxon>Bacteria</taxon>
        <taxon>Pseudomonadati</taxon>
        <taxon>Pseudomonadota</taxon>
        <taxon>Alphaproteobacteria</taxon>
        <taxon>Hyphomicrobiales</taxon>
        <taxon>Phyllobacteriaceae</taxon>
        <taxon>Chelativorans</taxon>
    </lineage>
</organism>
<dbReference type="RefSeq" id="WP_261514755.1">
    <property type="nucleotide sequence ID" value="NZ_JAODNV010000007.1"/>
</dbReference>
<name>A0A9X2X844_9HYPH</name>
<protein>
    <submittedName>
        <fullName evidence="3">Tripartite tricarboxylate transporter substrate binding protein</fullName>
    </submittedName>
</protein>
<dbReference type="EMBL" id="JAODNV010000007">
    <property type="protein sequence ID" value="MCT8989896.1"/>
    <property type="molecule type" value="Genomic_DNA"/>
</dbReference>
<dbReference type="Gene3D" id="3.40.190.10">
    <property type="entry name" value="Periplasmic binding protein-like II"/>
    <property type="match status" value="1"/>
</dbReference>
<evidence type="ECO:0000313" key="3">
    <source>
        <dbReference type="EMBL" id="MCT8989896.1"/>
    </source>
</evidence>
<comment type="caution">
    <text evidence="3">The sequence shown here is derived from an EMBL/GenBank/DDBJ whole genome shotgun (WGS) entry which is preliminary data.</text>
</comment>
<evidence type="ECO:0000313" key="4">
    <source>
        <dbReference type="Proteomes" id="UP001149009"/>
    </source>
</evidence>
<evidence type="ECO:0000256" key="2">
    <source>
        <dbReference type="SAM" id="SignalP"/>
    </source>
</evidence>
<dbReference type="SUPFAM" id="SSF53850">
    <property type="entry name" value="Periplasmic binding protein-like II"/>
    <property type="match status" value="1"/>
</dbReference>